<keyword evidence="7" id="KW-0472">Membrane</keyword>
<comment type="similarity">
    <text evidence="1">Belongs to the glycosyltransferase GT106 family.</text>
</comment>
<keyword evidence="5" id="KW-0119">Carbohydrate metabolism</keyword>
<protein>
    <recommendedName>
        <fullName evidence="6">O-fucosyltransferase family protein</fullName>
    </recommendedName>
</protein>
<reference evidence="8" key="1">
    <citation type="submission" date="2018-02" db="EMBL/GenBank/DDBJ databases">
        <title>Rhizophora mucronata_Transcriptome.</title>
        <authorList>
            <person name="Meera S.P."/>
            <person name="Sreeshan A."/>
            <person name="Augustine A."/>
        </authorList>
    </citation>
    <scope>NUCLEOTIDE SEQUENCE</scope>
    <source>
        <tissue evidence="8">Leaf</tissue>
    </source>
</reference>
<evidence type="ECO:0000256" key="7">
    <source>
        <dbReference type="SAM" id="Phobius"/>
    </source>
</evidence>
<name>A0A2P2QQZ4_RHIMU</name>
<keyword evidence="3" id="KW-0808">Transferase</keyword>
<evidence type="ECO:0000256" key="3">
    <source>
        <dbReference type="ARBA" id="ARBA00022679"/>
    </source>
</evidence>
<dbReference type="Pfam" id="PF10250">
    <property type="entry name" value="O-FucT"/>
    <property type="match status" value="1"/>
</dbReference>
<feature type="transmembrane region" description="Helical" evidence="7">
    <location>
        <begin position="63"/>
        <end position="83"/>
    </location>
</feature>
<dbReference type="InterPro" id="IPR024709">
    <property type="entry name" value="FucosylTrfase_pln"/>
</dbReference>
<evidence type="ECO:0000313" key="8">
    <source>
        <dbReference type="EMBL" id="MBX69410.1"/>
    </source>
</evidence>
<sequence length="93" mass="10423">MEADNSTAIQLSRVWKHKRRFKVQRPCTNLTYGQDYATVEESSSSSGYLIVEANGGLNQQRSAICNAVAIAGLLNAVLVIPYFEFNSVWRDPR</sequence>
<dbReference type="InterPro" id="IPR019378">
    <property type="entry name" value="GDP-Fuc_O-FucTrfase"/>
</dbReference>
<keyword evidence="7" id="KW-1133">Transmembrane helix</keyword>
<evidence type="ECO:0000256" key="4">
    <source>
        <dbReference type="ARBA" id="ARBA00023253"/>
    </source>
</evidence>
<dbReference type="GO" id="GO:0006004">
    <property type="term" value="P:fucose metabolic process"/>
    <property type="evidence" value="ECO:0007669"/>
    <property type="project" value="UniProtKB-KW"/>
</dbReference>
<evidence type="ECO:0000256" key="5">
    <source>
        <dbReference type="ARBA" id="ARBA00023277"/>
    </source>
</evidence>
<dbReference type="PANTHER" id="PTHR31288:SF8">
    <property type="entry name" value="O-FUCOSYLTRANSFERASE 10-RELATED"/>
    <property type="match status" value="1"/>
</dbReference>
<proteinExistence type="inferred from homology"/>
<dbReference type="AlphaFoldDB" id="A0A2P2QQZ4"/>
<evidence type="ECO:0000256" key="6">
    <source>
        <dbReference type="ARBA" id="ARBA00030350"/>
    </source>
</evidence>
<evidence type="ECO:0000256" key="1">
    <source>
        <dbReference type="ARBA" id="ARBA00007737"/>
    </source>
</evidence>
<organism evidence="8">
    <name type="scientific">Rhizophora mucronata</name>
    <name type="common">Asiatic mangrove</name>
    <dbReference type="NCBI Taxonomy" id="61149"/>
    <lineage>
        <taxon>Eukaryota</taxon>
        <taxon>Viridiplantae</taxon>
        <taxon>Streptophyta</taxon>
        <taxon>Embryophyta</taxon>
        <taxon>Tracheophyta</taxon>
        <taxon>Spermatophyta</taxon>
        <taxon>Magnoliopsida</taxon>
        <taxon>eudicotyledons</taxon>
        <taxon>Gunneridae</taxon>
        <taxon>Pentapetalae</taxon>
        <taxon>rosids</taxon>
        <taxon>fabids</taxon>
        <taxon>Malpighiales</taxon>
        <taxon>Rhizophoraceae</taxon>
        <taxon>Rhizophora</taxon>
    </lineage>
</organism>
<dbReference type="EMBL" id="GGEC01088926">
    <property type="protein sequence ID" value="MBX69410.1"/>
    <property type="molecule type" value="Transcribed_RNA"/>
</dbReference>
<dbReference type="PANTHER" id="PTHR31288">
    <property type="entry name" value="O-FUCOSYLTRANSFERASE FAMILY PROTEIN"/>
    <property type="match status" value="1"/>
</dbReference>
<dbReference type="GO" id="GO:0016757">
    <property type="term" value="F:glycosyltransferase activity"/>
    <property type="evidence" value="ECO:0007669"/>
    <property type="project" value="UniProtKB-KW"/>
</dbReference>
<keyword evidence="7" id="KW-0812">Transmembrane</keyword>
<evidence type="ECO:0000256" key="2">
    <source>
        <dbReference type="ARBA" id="ARBA00022676"/>
    </source>
</evidence>
<keyword evidence="4" id="KW-0294">Fucose metabolism</keyword>
<accession>A0A2P2QQZ4</accession>
<keyword evidence="2" id="KW-0328">Glycosyltransferase</keyword>